<reference evidence="12 13" key="1">
    <citation type="submission" date="2019-03" db="EMBL/GenBank/DDBJ databases">
        <title>Genomic Encyclopedia of Archaeal and Bacterial Type Strains, Phase II (KMG-II): from individual species to whole genera.</title>
        <authorList>
            <person name="Goeker M."/>
        </authorList>
    </citation>
    <scope>NUCLEOTIDE SEQUENCE [LARGE SCALE GENOMIC DNA]</scope>
    <source>
        <strain evidence="12 13">DSM 24425</strain>
    </source>
</reference>
<accession>A0A4R1GGN4</accession>
<dbReference type="FunFam" id="3.40.140.20:FF:000001">
    <property type="entry name" value="Bifunctional purine biosynthesis protein PurH"/>
    <property type="match status" value="1"/>
</dbReference>
<dbReference type="GO" id="GO:0004643">
    <property type="term" value="F:phosphoribosylaminoimidazolecarboxamide formyltransferase activity"/>
    <property type="evidence" value="ECO:0007669"/>
    <property type="project" value="UniProtKB-UniRule"/>
</dbReference>
<dbReference type="InterPro" id="IPR016193">
    <property type="entry name" value="Cytidine_deaminase-like"/>
</dbReference>
<dbReference type="SMART" id="SM00851">
    <property type="entry name" value="MGS"/>
    <property type="match status" value="1"/>
</dbReference>
<dbReference type="PANTHER" id="PTHR11692:SF0">
    <property type="entry name" value="BIFUNCTIONAL PURINE BIOSYNTHESIS PROTEIN ATIC"/>
    <property type="match status" value="1"/>
</dbReference>
<dbReference type="GO" id="GO:0003937">
    <property type="term" value="F:IMP cyclohydrolase activity"/>
    <property type="evidence" value="ECO:0007669"/>
    <property type="project" value="UniProtKB-UniRule"/>
</dbReference>
<evidence type="ECO:0000256" key="10">
    <source>
        <dbReference type="HAMAP-Rule" id="MF_00139"/>
    </source>
</evidence>
<keyword evidence="13" id="KW-1185">Reference proteome</keyword>
<evidence type="ECO:0000256" key="9">
    <source>
        <dbReference type="ARBA" id="ARBA00050687"/>
    </source>
</evidence>
<proteinExistence type="inferred from homology"/>
<comment type="catalytic activity">
    <reaction evidence="8 10">
        <text>(6R)-10-formyltetrahydrofolate + 5-amino-1-(5-phospho-beta-D-ribosyl)imidazole-4-carboxamide = 5-formamido-1-(5-phospho-D-ribosyl)imidazole-4-carboxamide + (6S)-5,6,7,8-tetrahydrofolate</text>
        <dbReference type="Rhea" id="RHEA:22192"/>
        <dbReference type="ChEBI" id="CHEBI:57453"/>
        <dbReference type="ChEBI" id="CHEBI:58467"/>
        <dbReference type="ChEBI" id="CHEBI:58475"/>
        <dbReference type="ChEBI" id="CHEBI:195366"/>
        <dbReference type="EC" id="2.1.2.3"/>
    </reaction>
</comment>
<dbReference type="SUPFAM" id="SSF52335">
    <property type="entry name" value="Methylglyoxal synthase-like"/>
    <property type="match status" value="1"/>
</dbReference>
<dbReference type="GO" id="GO:0006189">
    <property type="term" value="P:'de novo' IMP biosynthetic process"/>
    <property type="evidence" value="ECO:0007669"/>
    <property type="project" value="UniProtKB-UniRule"/>
</dbReference>
<sequence>MRPVRALISVSDKTGIVDFARELSNLGVEIISTGGTARLLKEAGISVREISDLTGFPEIMEGRVKTLHPKVHGGILARRDKEEHLKAMERLGIERIDMVVVNLYPFKETVKKGASLEEIIENIDIGGPTMVRAAAKNYAHVAIVTDPSDYERVIKELKETGEISLKTRFYLARKAFNLTAHYDALIAEFLYSIDEEGNPVNCREMRNPLTITFEKVSDLRYGENPHQRGAFYKEVFIKEPCVARAEKLHGEKELSFNNIYDLDASFGLVTEFDPQTDGIACAIIKHANPCGMALGKTPEEAYEKALKVDPVSAFGGIIAFNAKVTPEVARLITERFYECIIAPDYDEEALEILRTKKNLRVLTTNGLDGLERRGVDSPFEYRRITGGLLVQDRDLITVDPEKLKVVTDREPTEREWKDLLFAFKVVKWVKSNSVVYAKDGVAVGIGVGQTSRVDSARCAAEKAKMMGLDLQGSVLASEAFFPFRDSVDEAAKVGVTAIIQPGGSIRDGEVIQAANEHGMAMVFTGIRHFRH</sequence>
<keyword evidence="5 10" id="KW-0658">Purine biosynthesis</keyword>
<dbReference type="SMART" id="SM00798">
    <property type="entry name" value="AICARFT_IMPCHas"/>
    <property type="match status" value="1"/>
</dbReference>
<comment type="domain">
    <text evidence="10">The IMP cyclohydrolase activity resides in the N-terminal region.</text>
</comment>
<name>A0A4R1GGN4_9BACT</name>
<dbReference type="FunFam" id="3.40.50.1380:FF:000001">
    <property type="entry name" value="Bifunctional purine biosynthesis protein PurH"/>
    <property type="match status" value="1"/>
</dbReference>
<dbReference type="NCBIfam" id="TIGR00355">
    <property type="entry name" value="purH"/>
    <property type="match status" value="1"/>
</dbReference>
<evidence type="ECO:0000259" key="11">
    <source>
        <dbReference type="PROSITE" id="PS51855"/>
    </source>
</evidence>
<evidence type="ECO:0000313" key="12">
    <source>
        <dbReference type="EMBL" id="TCK03312.1"/>
    </source>
</evidence>
<evidence type="ECO:0000256" key="4">
    <source>
        <dbReference type="ARBA" id="ARBA00022679"/>
    </source>
</evidence>
<dbReference type="PROSITE" id="PS51855">
    <property type="entry name" value="MGS"/>
    <property type="match status" value="1"/>
</dbReference>
<comment type="caution">
    <text evidence="12">The sequence shown here is derived from an EMBL/GenBank/DDBJ whole genome shotgun (WGS) entry which is preliminary data.</text>
</comment>
<keyword evidence="4 10" id="KW-0808">Transferase</keyword>
<dbReference type="InterPro" id="IPR036914">
    <property type="entry name" value="MGS-like_dom_sf"/>
</dbReference>
<evidence type="ECO:0000256" key="7">
    <source>
        <dbReference type="ARBA" id="ARBA00023268"/>
    </source>
</evidence>
<dbReference type="Proteomes" id="UP000295777">
    <property type="component" value="Unassembled WGS sequence"/>
</dbReference>
<evidence type="ECO:0000256" key="3">
    <source>
        <dbReference type="ARBA" id="ARBA00007667"/>
    </source>
</evidence>
<evidence type="ECO:0000256" key="6">
    <source>
        <dbReference type="ARBA" id="ARBA00022801"/>
    </source>
</evidence>
<dbReference type="EC" id="2.1.2.3" evidence="10"/>
<dbReference type="PANTHER" id="PTHR11692">
    <property type="entry name" value="BIFUNCTIONAL PURINE BIOSYNTHESIS PROTEIN PURH"/>
    <property type="match status" value="1"/>
</dbReference>
<comment type="catalytic activity">
    <reaction evidence="9 10">
        <text>IMP + H2O = 5-formamido-1-(5-phospho-D-ribosyl)imidazole-4-carboxamide</text>
        <dbReference type="Rhea" id="RHEA:18445"/>
        <dbReference type="ChEBI" id="CHEBI:15377"/>
        <dbReference type="ChEBI" id="CHEBI:58053"/>
        <dbReference type="ChEBI" id="CHEBI:58467"/>
        <dbReference type="EC" id="3.5.4.10"/>
    </reaction>
</comment>
<organism evidence="12 13">
    <name type="scientific">Phorcysia thermohydrogeniphila</name>
    <dbReference type="NCBI Taxonomy" id="936138"/>
    <lineage>
        <taxon>Bacteria</taxon>
        <taxon>Pseudomonadati</taxon>
        <taxon>Aquificota</taxon>
        <taxon>Aquificia</taxon>
        <taxon>Desulfurobacteriales</taxon>
        <taxon>Desulfurobacteriaceae</taxon>
        <taxon>Phorcysia</taxon>
    </lineage>
</organism>
<dbReference type="RefSeq" id="WP_132527164.1">
    <property type="nucleotide sequence ID" value="NZ_SMFV01000005.1"/>
</dbReference>
<dbReference type="NCBIfam" id="NF002049">
    <property type="entry name" value="PRK00881.1"/>
    <property type="match status" value="1"/>
</dbReference>
<evidence type="ECO:0000256" key="2">
    <source>
        <dbReference type="ARBA" id="ARBA00004954"/>
    </source>
</evidence>
<dbReference type="Gene3D" id="3.40.140.20">
    <property type="match status" value="2"/>
</dbReference>
<evidence type="ECO:0000313" key="13">
    <source>
        <dbReference type="Proteomes" id="UP000295777"/>
    </source>
</evidence>
<dbReference type="InterPro" id="IPR011607">
    <property type="entry name" value="MGS-like_dom"/>
</dbReference>
<keyword evidence="7 10" id="KW-0511">Multifunctional enzyme</keyword>
<dbReference type="AlphaFoldDB" id="A0A4R1GGN4"/>
<evidence type="ECO:0000256" key="1">
    <source>
        <dbReference type="ARBA" id="ARBA00004844"/>
    </source>
</evidence>
<dbReference type="HAMAP" id="MF_00139">
    <property type="entry name" value="PurH"/>
    <property type="match status" value="1"/>
</dbReference>
<dbReference type="UniPathway" id="UPA00074">
    <property type="reaction ID" value="UER00133"/>
</dbReference>
<protein>
    <recommendedName>
        <fullName evidence="10">Bifunctional purine biosynthesis protein PurH</fullName>
    </recommendedName>
    <domain>
        <recommendedName>
            <fullName evidence="10">Phosphoribosylaminoimidazolecarboxamide formyltransferase</fullName>
            <ecNumber evidence="10">2.1.2.3</ecNumber>
        </recommendedName>
        <alternativeName>
            <fullName evidence="10">AICAR transformylase</fullName>
        </alternativeName>
    </domain>
    <domain>
        <recommendedName>
            <fullName evidence="10">IMP cyclohydrolase</fullName>
            <ecNumber evidence="10">3.5.4.10</ecNumber>
        </recommendedName>
        <alternativeName>
            <fullName evidence="10">ATIC</fullName>
        </alternativeName>
        <alternativeName>
            <fullName evidence="10">IMP synthase</fullName>
        </alternativeName>
        <alternativeName>
            <fullName evidence="10">Inosinicase</fullName>
        </alternativeName>
    </domain>
</protein>
<comment type="pathway">
    <text evidence="2 10">Purine metabolism; IMP biosynthesis via de novo pathway; 5-formamido-1-(5-phospho-D-ribosyl)imidazole-4-carboxamide from 5-amino-1-(5-phospho-D-ribosyl)imidazole-4-carboxamide (10-formyl THF route): step 1/1.</text>
</comment>
<dbReference type="GO" id="GO:0005829">
    <property type="term" value="C:cytosol"/>
    <property type="evidence" value="ECO:0007669"/>
    <property type="project" value="TreeGrafter"/>
</dbReference>
<dbReference type="InterPro" id="IPR024051">
    <property type="entry name" value="AICAR_Tfase_dup_dom_sf"/>
</dbReference>
<dbReference type="PIRSF" id="PIRSF000414">
    <property type="entry name" value="AICARFT_IMPCHas"/>
    <property type="match status" value="1"/>
</dbReference>
<dbReference type="EMBL" id="SMFV01000005">
    <property type="protein sequence ID" value="TCK03312.1"/>
    <property type="molecule type" value="Genomic_DNA"/>
</dbReference>
<comment type="pathway">
    <text evidence="1 10">Purine metabolism; IMP biosynthesis via de novo pathway; IMP from 5-formamido-1-(5-phospho-D-ribosyl)imidazole-4-carboxamide: step 1/1.</text>
</comment>
<evidence type="ECO:0000256" key="5">
    <source>
        <dbReference type="ARBA" id="ARBA00022755"/>
    </source>
</evidence>
<gene>
    <name evidence="10" type="primary">purH</name>
    <name evidence="12" type="ORF">CLV27_1383</name>
</gene>
<dbReference type="SUPFAM" id="SSF53927">
    <property type="entry name" value="Cytidine deaminase-like"/>
    <property type="match status" value="1"/>
</dbReference>
<dbReference type="Pfam" id="PF01808">
    <property type="entry name" value="AICARFT_IMPCHas"/>
    <property type="match status" value="1"/>
</dbReference>
<feature type="domain" description="MGS-like" evidence="11">
    <location>
        <begin position="1"/>
        <end position="145"/>
    </location>
</feature>
<keyword evidence="6 10" id="KW-0378">Hydrolase</keyword>
<dbReference type="InterPro" id="IPR002695">
    <property type="entry name" value="PurH-like"/>
</dbReference>
<dbReference type="CDD" id="cd01421">
    <property type="entry name" value="IMPCH"/>
    <property type="match status" value="1"/>
</dbReference>
<dbReference type="OrthoDB" id="9802065at2"/>
<comment type="similarity">
    <text evidence="3 10">Belongs to the PurH family.</text>
</comment>
<dbReference type="Gene3D" id="3.40.50.1380">
    <property type="entry name" value="Methylglyoxal synthase-like domain"/>
    <property type="match status" value="1"/>
</dbReference>
<dbReference type="EC" id="3.5.4.10" evidence="10"/>
<dbReference type="Pfam" id="PF02142">
    <property type="entry name" value="MGS"/>
    <property type="match status" value="1"/>
</dbReference>
<evidence type="ECO:0000256" key="8">
    <source>
        <dbReference type="ARBA" id="ARBA00050488"/>
    </source>
</evidence>